<reference evidence="8" key="1">
    <citation type="submission" date="2021-01" db="EMBL/GenBank/DDBJ databases">
        <authorList>
            <person name="Corre E."/>
            <person name="Pelletier E."/>
            <person name="Niang G."/>
            <person name="Scheremetjew M."/>
            <person name="Finn R."/>
            <person name="Kale V."/>
            <person name="Holt S."/>
            <person name="Cochrane G."/>
            <person name="Meng A."/>
            <person name="Brown T."/>
            <person name="Cohen L."/>
        </authorList>
    </citation>
    <scope>NUCLEOTIDE SEQUENCE</scope>
    <source>
        <strain evidence="8">Isolate 1302-5</strain>
    </source>
</reference>
<evidence type="ECO:0000259" key="7">
    <source>
        <dbReference type="PROSITE" id="PS51296"/>
    </source>
</evidence>
<evidence type="ECO:0000256" key="1">
    <source>
        <dbReference type="ARBA" id="ARBA00022714"/>
    </source>
</evidence>
<protein>
    <recommendedName>
        <fullName evidence="7">Rieske domain-containing protein</fullName>
    </recommendedName>
</protein>
<gene>
    <name evidence="8" type="ORF">OAUR00152_LOCUS25268</name>
</gene>
<organism evidence="8">
    <name type="scientific">Odontella aurita</name>
    <dbReference type="NCBI Taxonomy" id="265563"/>
    <lineage>
        <taxon>Eukaryota</taxon>
        <taxon>Sar</taxon>
        <taxon>Stramenopiles</taxon>
        <taxon>Ochrophyta</taxon>
        <taxon>Bacillariophyta</taxon>
        <taxon>Mediophyceae</taxon>
        <taxon>Biddulphiophycidae</taxon>
        <taxon>Eupodiscales</taxon>
        <taxon>Odontellaceae</taxon>
        <taxon>Odontella</taxon>
    </lineage>
</organism>
<keyword evidence="2" id="KW-0479">Metal-binding</keyword>
<dbReference type="GO" id="GO:0051537">
    <property type="term" value="F:2 iron, 2 sulfur cluster binding"/>
    <property type="evidence" value="ECO:0007669"/>
    <property type="project" value="UniProtKB-KW"/>
</dbReference>
<dbReference type="InterPro" id="IPR036922">
    <property type="entry name" value="Rieske_2Fe-2S_sf"/>
</dbReference>
<proteinExistence type="predicted"/>
<accession>A0A7S4JB76</accession>
<keyword evidence="1" id="KW-0001">2Fe-2S</keyword>
<feature type="compositionally biased region" description="Gly residues" evidence="6">
    <location>
        <begin position="59"/>
        <end position="68"/>
    </location>
</feature>
<dbReference type="EMBL" id="HBKQ01036666">
    <property type="protein sequence ID" value="CAE2258167.1"/>
    <property type="molecule type" value="Transcribed_RNA"/>
</dbReference>
<feature type="compositionally biased region" description="Basic and acidic residues" evidence="6">
    <location>
        <begin position="38"/>
        <end position="58"/>
    </location>
</feature>
<dbReference type="InterPro" id="IPR017941">
    <property type="entry name" value="Rieske_2Fe-2S"/>
</dbReference>
<feature type="region of interest" description="Disordered" evidence="6">
    <location>
        <begin position="219"/>
        <end position="251"/>
    </location>
</feature>
<dbReference type="AlphaFoldDB" id="A0A7S4JB76"/>
<evidence type="ECO:0000256" key="2">
    <source>
        <dbReference type="ARBA" id="ARBA00022723"/>
    </source>
</evidence>
<dbReference type="Pfam" id="PF00355">
    <property type="entry name" value="Rieske"/>
    <property type="match status" value="1"/>
</dbReference>
<feature type="compositionally biased region" description="Basic and acidic residues" evidence="6">
    <location>
        <begin position="161"/>
        <end position="199"/>
    </location>
</feature>
<dbReference type="PROSITE" id="PS51296">
    <property type="entry name" value="RIESKE"/>
    <property type="match status" value="1"/>
</dbReference>
<evidence type="ECO:0000256" key="5">
    <source>
        <dbReference type="ARBA" id="ARBA00034078"/>
    </source>
</evidence>
<evidence type="ECO:0000256" key="4">
    <source>
        <dbReference type="ARBA" id="ARBA00023014"/>
    </source>
</evidence>
<feature type="domain" description="Rieske" evidence="7">
    <location>
        <begin position="280"/>
        <end position="415"/>
    </location>
</feature>
<dbReference type="PANTHER" id="PTHR21496">
    <property type="entry name" value="FERREDOXIN-RELATED"/>
    <property type="match status" value="1"/>
</dbReference>
<sequence length="422" mass="45761">MMRSSLRGNIGDGAVSFPFRRVEDGRLLARRQRLSMAARDKKGRSGGEGEGEGDKEKGGFFGGFFGGNKDGEEKSAKAAKKTAKKAEEGGEGEGPLKSLSKRIFQRRSSDDSEEGDAKGKKKEKEGKGKKRGGKDKGEGVVVDASTFVGPTLPSPSNVNDLKTRREEELRRKDEQRIRAQAEAARKAKEAAEERERKLEEKLREVQRERDRKEMQKVIMKASQTSRNGEAKGPTPAPKESAKEGAGGGEGPGVIKSTAGFVTGVWDSVFNKNKGPKEEWIVVCPKTRIAPGEIVPVTVAGLSLLVVVSRDGRSIHAISNSCPHLGTPLDTGLVERRLKPGVEVPPGTDASKMGSDCFEECVVCPLHNTAFELNSGEVRGEWCPYPPVIGKVMGTVKPKTNLPKFDIRTRGKNVEIKINTSLE</sequence>
<comment type="cofactor">
    <cofactor evidence="5">
        <name>[2Fe-2S] cluster</name>
        <dbReference type="ChEBI" id="CHEBI:190135"/>
    </cofactor>
</comment>
<keyword evidence="3" id="KW-0408">Iron</keyword>
<evidence type="ECO:0000256" key="6">
    <source>
        <dbReference type="SAM" id="MobiDB-lite"/>
    </source>
</evidence>
<name>A0A7S4JB76_9STRA</name>
<dbReference type="SUPFAM" id="SSF50022">
    <property type="entry name" value="ISP domain"/>
    <property type="match status" value="1"/>
</dbReference>
<feature type="region of interest" description="Disordered" evidence="6">
    <location>
        <begin position="34"/>
        <end position="199"/>
    </location>
</feature>
<dbReference type="Gene3D" id="2.102.10.10">
    <property type="entry name" value="Rieske [2Fe-2S] iron-sulphur domain"/>
    <property type="match status" value="1"/>
</dbReference>
<keyword evidence="4" id="KW-0411">Iron-sulfur</keyword>
<evidence type="ECO:0000313" key="8">
    <source>
        <dbReference type="EMBL" id="CAE2258167.1"/>
    </source>
</evidence>
<dbReference type="GO" id="GO:0046872">
    <property type="term" value="F:metal ion binding"/>
    <property type="evidence" value="ECO:0007669"/>
    <property type="project" value="UniProtKB-KW"/>
</dbReference>
<dbReference type="PANTHER" id="PTHR21496:SF0">
    <property type="entry name" value="RIESKE DOMAIN-CONTAINING PROTEIN"/>
    <property type="match status" value="1"/>
</dbReference>
<evidence type="ECO:0000256" key="3">
    <source>
        <dbReference type="ARBA" id="ARBA00023004"/>
    </source>
</evidence>
<feature type="compositionally biased region" description="Basic and acidic residues" evidence="6">
    <location>
        <begin position="107"/>
        <end position="126"/>
    </location>
</feature>
<dbReference type="CDD" id="cd03467">
    <property type="entry name" value="Rieske"/>
    <property type="match status" value="1"/>
</dbReference>